<dbReference type="OrthoDB" id="10523069at2759"/>
<comment type="caution">
    <text evidence="1">The sequence shown here is derived from an EMBL/GenBank/DDBJ whole genome shotgun (WGS) entry which is preliminary data.</text>
</comment>
<evidence type="ECO:0000313" key="1">
    <source>
        <dbReference type="EMBL" id="KAG1815083.1"/>
    </source>
</evidence>
<organism evidence="1 2">
    <name type="scientific">Suillus subaureus</name>
    <dbReference type="NCBI Taxonomy" id="48587"/>
    <lineage>
        <taxon>Eukaryota</taxon>
        <taxon>Fungi</taxon>
        <taxon>Dikarya</taxon>
        <taxon>Basidiomycota</taxon>
        <taxon>Agaricomycotina</taxon>
        <taxon>Agaricomycetes</taxon>
        <taxon>Agaricomycetidae</taxon>
        <taxon>Boletales</taxon>
        <taxon>Suillineae</taxon>
        <taxon>Suillaceae</taxon>
        <taxon>Suillus</taxon>
    </lineage>
</organism>
<sequence>MAQWAIRNGVHQLAGLPFMGPRKKHGETCESSNAYIPLRRKAIITIRTELQWDPDGTRQGLAIAKFLTRAKSDASGGFKLGDSWKQHVPETRAKAQNQLNQVPQIANHELHLSLFGLESQVRDSMDLQFQQNNLKAEDDTYYAQDHPNVKATKIWLNEAKCGD</sequence>
<dbReference type="GeneID" id="64626982"/>
<protein>
    <submittedName>
        <fullName evidence="1">Uncharacterized protein</fullName>
    </submittedName>
</protein>
<reference evidence="1" key="1">
    <citation type="journal article" date="2020" name="New Phytol.">
        <title>Comparative genomics reveals dynamic genome evolution in host specialist ectomycorrhizal fungi.</title>
        <authorList>
            <person name="Lofgren L.A."/>
            <person name="Nguyen N.H."/>
            <person name="Vilgalys R."/>
            <person name="Ruytinx J."/>
            <person name="Liao H.L."/>
            <person name="Branco S."/>
            <person name="Kuo A."/>
            <person name="LaButti K."/>
            <person name="Lipzen A."/>
            <person name="Andreopoulos W."/>
            <person name="Pangilinan J."/>
            <person name="Riley R."/>
            <person name="Hundley H."/>
            <person name="Na H."/>
            <person name="Barry K."/>
            <person name="Grigoriev I.V."/>
            <person name="Stajich J.E."/>
            <person name="Kennedy P.G."/>
        </authorList>
    </citation>
    <scope>NUCLEOTIDE SEQUENCE</scope>
    <source>
        <strain evidence="1">MN1</strain>
    </source>
</reference>
<dbReference type="RefSeq" id="XP_041192220.1">
    <property type="nucleotide sequence ID" value="XM_041332965.1"/>
</dbReference>
<dbReference type="EMBL" id="JABBWG010000019">
    <property type="protein sequence ID" value="KAG1815083.1"/>
    <property type="molecule type" value="Genomic_DNA"/>
</dbReference>
<dbReference type="Proteomes" id="UP000807769">
    <property type="component" value="Unassembled WGS sequence"/>
</dbReference>
<evidence type="ECO:0000313" key="2">
    <source>
        <dbReference type="Proteomes" id="UP000807769"/>
    </source>
</evidence>
<dbReference type="AlphaFoldDB" id="A0A9P7JCS8"/>
<name>A0A9P7JCS8_9AGAM</name>
<gene>
    <name evidence="1" type="ORF">BJ212DRAFT_1300275</name>
</gene>
<accession>A0A9P7JCS8</accession>
<proteinExistence type="predicted"/>
<keyword evidence="2" id="KW-1185">Reference proteome</keyword>